<dbReference type="AlphaFoldDB" id="A0AAE0GJ97"/>
<comment type="caution">
    <text evidence="1">The sequence shown here is derived from an EMBL/GenBank/DDBJ whole genome shotgun (WGS) entry which is preliminary data.</text>
</comment>
<evidence type="ECO:0000313" key="1">
    <source>
        <dbReference type="EMBL" id="KAK3279269.1"/>
    </source>
</evidence>
<keyword evidence="2" id="KW-1185">Reference proteome</keyword>
<evidence type="ECO:0000313" key="2">
    <source>
        <dbReference type="Proteomes" id="UP001190700"/>
    </source>
</evidence>
<reference evidence="1 2" key="1">
    <citation type="journal article" date="2015" name="Genome Biol. Evol.">
        <title>Comparative Genomics of a Bacterivorous Green Alga Reveals Evolutionary Causalities and Consequences of Phago-Mixotrophic Mode of Nutrition.</title>
        <authorList>
            <person name="Burns J.A."/>
            <person name="Paasch A."/>
            <person name="Narechania A."/>
            <person name="Kim E."/>
        </authorList>
    </citation>
    <scope>NUCLEOTIDE SEQUENCE [LARGE SCALE GENOMIC DNA]</scope>
    <source>
        <strain evidence="1 2">PLY_AMNH</strain>
    </source>
</reference>
<protein>
    <submittedName>
        <fullName evidence="1">Uncharacterized protein</fullName>
    </submittedName>
</protein>
<proteinExistence type="predicted"/>
<gene>
    <name evidence="1" type="ORF">CYMTET_12832</name>
</gene>
<dbReference type="Proteomes" id="UP001190700">
    <property type="component" value="Unassembled WGS sequence"/>
</dbReference>
<dbReference type="EMBL" id="LGRX02005038">
    <property type="protein sequence ID" value="KAK3279269.1"/>
    <property type="molecule type" value="Genomic_DNA"/>
</dbReference>
<accession>A0AAE0GJ97</accession>
<organism evidence="1 2">
    <name type="scientific">Cymbomonas tetramitiformis</name>
    <dbReference type="NCBI Taxonomy" id="36881"/>
    <lineage>
        <taxon>Eukaryota</taxon>
        <taxon>Viridiplantae</taxon>
        <taxon>Chlorophyta</taxon>
        <taxon>Pyramimonadophyceae</taxon>
        <taxon>Pyramimonadales</taxon>
        <taxon>Pyramimonadaceae</taxon>
        <taxon>Cymbomonas</taxon>
    </lineage>
</organism>
<sequence>MYIRFFANKAEFLEVVEEPTALFGLYAPLFVAAEEETDPFDAMKETSYLFCGCTGRIARTSEFISADFDTCLSDARAAG</sequence>
<name>A0AAE0GJ97_9CHLO</name>